<dbReference type="OrthoDB" id="3363151at2759"/>
<dbReference type="HOGENOM" id="CLU_140502_0_0_1"/>
<feature type="transmembrane region" description="Helical" evidence="1">
    <location>
        <begin position="50"/>
        <end position="69"/>
    </location>
</feature>
<evidence type="ECO:0000256" key="1">
    <source>
        <dbReference type="SAM" id="Phobius"/>
    </source>
</evidence>
<organism evidence="2 3">
    <name type="scientific">Piloderma croceum (strain F 1598)</name>
    <dbReference type="NCBI Taxonomy" id="765440"/>
    <lineage>
        <taxon>Eukaryota</taxon>
        <taxon>Fungi</taxon>
        <taxon>Dikarya</taxon>
        <taxon>Basidiomycota</taxon>
        <taxon>Agaricomycotina</taxon>
        <taxon>Agaricomycetes</taxon>
        <taxon>Agaricomycetidae</taxon>
        <taxon>Atheliales</taxon>
        <taxon>Atheliaceae</taxon>
        <taxon>Piloderma</taxon>
    </lineage>
</organism>
<feature type="transmembrane region" description="Helical" evidence="1">
    <location>
        <begin position="27"/>
        <end position="44"/>
    </location>
</feature>
<reference evidence="3" key="2">
    <citation type="submission" date="2015-01" db="EMBL/GenBank/DDBJ databases">
        <title>Evolutionary Origins and Diversification of the Mycorrhizal Mutualists.</title>
        <authorList>
            <consortium name="DOE Joint Genome Institute"/>
            <consortium name="Mycorrhizal Genomics Consortium"/>
            <person name="Kohler A."/>
            <person name="Kuo A."/>
            <person name="Nagy L.G."/>
            <person name="Floudas D."/>
            <person name="Copeland A."/>
            <person name="Barry K.W."/>
            <person name="Cichocki N."/>
            <person name="Veneault-Fourrey C."/>
            <person name="LaButti K."/>
            <person name="Lindquist E.A."/>
            <person name="Lipzen A."/>
            <person name="Lundell T."/>
            <person name="Morin E."/>
            <person name="Murat C."/>
            <person name="Riley R."/>
            <person name="Ohm R."/>
            <person name="Sun H."/>
            <person name="Tunlid A."/>
            <person name="Henrissat B."/>
            <person name="Grigoriev I.V."/>
            <person name="Hibbett D.S."/>
            <person name="Martin F."/>
        </authorList>
    </citation>
    <scope>NUCLEOTIDE SEQUENCE [LARGE SCALE GENOMIC DNA]</scope>
    <source>
        <strain evidence="3">F 1598</strain>
    </source>
</reference>
<dbReference type="Proteomes" id="UP000054166">
    <property type="component" value="Unassembled WGS sequence"/>
</dbReference>
<reference evidence="2 3" key="1">
    <citation type="submission" date="2014-04" db="EMBL/GenBank/DDBJ databases">
        <authorList>
            <consortium name="DOE Joint Genome Institute"/>
            <person name="Kuo A."/>
            <person name="Tarkka M."/>
            <person name="Buscot F."/>
            <person name="Kohler A."/>
            <person name="Nagy L.G."/>
            <person name="Floudas D."/>
            <person name="Copeland A."/>
            <person name="Barry K.W."/>
            <person name="Cichocki N."/>
            <person name="Veneault-Fourrey C."/>
            <person name="LaButti K."/>
            <person name="Lindquist E.A."/>
            <person name="Lipzen A."/>
            <person name="Lundell T."/>
            <person name="Morin E."/>
            <person name="Murat C."/>
            <person name="Sun H."/>
            <person name="Tunlid A."/>
            <person name="Henrissat B."/>
            <person name="Grigoriev I.V."/>
            <person name="Hibbett D.S."/>
            <person name="Martin F."/>
            <person name="Nordberg H.P."/>
            <person name="Cantor M.N."/>
            <person name="Hua S.X."/>
        </authorList>
    </citation>
    <scope>NUCLEOTIDE SEQUENCE [LARGE SCALE GENOMIC DNA]</scope>
    <source>
        <strain evidence="2 3">F 1598</strain>
    </source>
</reference>
<keyword evidence="1" id="KW-0472">Membrane</keyword>
<gene>
    <name evidence="2" type="ORF">PILCRDRAFT_92493</name>
</gene>
<dbReference type="EMBL" id="KN833058">
    <property type="protein sequence ID" value="KIM74608.1"/>
    <property type="molecule type" value="Genomic_DNA"/>
</dbReference>
<sequence>MCCPNSVRRACPTNASLVVWYPGEFKLLLFYVYAPVHALLWMMVMQSNWTWISVVMGAVWAQSQFHAVTEKYANIINNKKIMVVIEAIAVLDACFMQAFPSTVEGLDEMLCIVLGLGSQFFVE</sequence>
<dbReference type="InterPro" id="IPR018819">
    <property type="entry name" value="Nur1/Mug154"/>
</dbReference>
<dbReference type="InParanoid" id="A0A0C3AL59"/>
<evidence type="ECO:0000313" key="2">
    <source>
        <dbReference type="EMBL" id="KIM74608.1"/>
    </source>
</evidence>
<dbReference type="AlphaFoldDB" id="A0A0C3AL59"/>
<dbReference type="Pfam" id="PF10332">
    <property type="entry name" value="DUF2418"/>
    <property type="match status" value="1"/>
</dbReference>
<evidence type="ECO:0000313" key="3">
    <source>
        <dbReference type="Proteomes" id="UP000054166"/>
    </source>
</evidence>
<accession>A0A0C3AL59</accession>
<keyword evidence="3" id="KW-1185">Reference proteome</keyword>
<name>A0A0C3AL59_PILCF</name>
<feature type="transmembrane region" description="Helical" evidence="1">
    <location>
        <begin position="81"/>
        <end position="99"/>
    </location>
</feature>
<proteinExistence type="predicted"/>
<protein>
    <submittedName>
        <fullName evidence="2">Uncharacterized protein</fullName>
    </submittedName>
</protein>
<keyword evidence="1" id="KW-1133">Transmembrane helix</keyword>
<keyword evidence="1" id="KW-0812">Transmembrane</keyword>